<sequence length="280" mass="31839">MAGALFFTESYSSIQINKHSTAAMREVGKSPFMALPTELRCQTYSYLQEIVYEPIFPGPCMCKWDICRMPTALLQLNKTIYEELEHPSMQKLLQKANNQLLPKIVLYPTRNEMDAAYLALAHALHQVNIRFYRHFAAFATWAGCKTERFGRFVRQTLERMAIRRTCEIRFRILAHPLEVSGRGDESGDLMAYYATCGSIAALLGACRVQGVRGALGGQKDDEFTYLLSAYKREIVACLLWLACSDECLRERIHLYLVYFSNSSNPLLAAHVMVSIMVSHV</sequence>
<dbReference type="RefSeq" id="XP_007688835.1">
    <property type="nucleotide sequence ID" value="XM_007690645.1"/>
</dbReference>
<dbReference type="KEGG" id="bor:COCMIDRAFT_37545"/>
<dbReference type="Proteomes" id="UP000054032">
    <property type="component" value="Unassembled WGS sequence"/>
</dbReference>
<dbReference type="OrthoDB" id="3683168at2759"/>
<dbReference type="AlphaFoldDB" id="W6ZM27"/>
<name>W6ZM27_COCMI</name>
<evidence type="ECO:0000313" key="1">
    <source>
        <dbReference type="EMBL" id="EUC44641.1"/>
    </source>
</evidence>
<keyword evidence="2" id="KW-1185">Reference proteome</keyword>
<evidence type="ECO:0000313" key="2">
    <source>
        <dbReference type="Proteomes" id="UP000054032"/>
    </source>
</evidence>
<dbReference type="GeneID" id="19123269"/>
<dbReference type="EMBL" id="KI964000">
    <property type="protein sequence ID" value="EUC44641.1"/>
    <property type="molecule type" value="Genomic_DNA"/>
</dbReference>
<dbReference type="HOGENOM" id="CLU_993923_0_0_1"/>
<accession>W6ZM27</accession>
<protein>
    <submittedName>
        <fullName evidence="1">Uncharacterized protein</fullName>
    </submittedName>
</protein>
<organism evidence="1 2">
    <name type="scientific">Bipolaris oryzae ATCC 44560</name>
    <dbReference type="NCBI Taxonomy" id="930090"/>
    <lineage>
        <taxon>Eukaryota</taxon>
        <taxon>Fungi</taxon>
        <taxon>Dikarya</taxon>
        <taxon>Ascomycota</taxon>
        <taxon>Pezizomycotina</taxon>
        <taxon>Dothideomycetes</taxon>
        <taxon>Pleosporomycetidae</taxon>
        <taxon>Pleosporales</taxon>
        <taxon>Pleosporineae</taxon>
        <taxon>Pleosporaceae</taxon>
        <taxon>Bipolaris</taxon>
    </lineage>
</organism>
<gene>
    <name evidence="1" type="ORF">COCMIDRAFT_37545</name>
</gene>
<proteinExistence type="predicted"/>
<reference evidence="1 2" key="1">
    <citation type="journal article" date="2013" name="PLoS Genet.">
        <title>Comparative genome structure, secondary metabolite, and effector coding capacity across Cochliobolus pathogens.</title>
        <authorList>
            <person name="Condon B.J."/>
            <person name="Leng Y."/>
            <person name="Wu D."/>
            <person name="Bushley K.E."/>
            <person name="Ohm R.A."/>
            <person name="Otillar R."/>
            <person name="Martin J."/>
            <person name="Schackwitz W."/>
            <person name="Grimwood J."/>
            <person name="MohdZainudin N."/>
            <person name="Xue C."/>
            <person name="Wang R."/>
            <person name="Manning V.A."/>
            <person name="Dhillon B."/>
            <person name="Tu Z.J."/>
            <person name="Steffenson B.J."/>
            <person name="Salamov A."/>
            <person name="Sun H."/>
            <person name="Lowry S."/>
            <person name="LaButti K."/>
            <person name="Han J."/>
            <person name="Copeland A."/>
            <person name="Lindquist E."/>
            <person name="Barry K."/>
            <person name="Schmutz J."/>
            <person name="Baker S.E."/>
            <person name="Ciuffetti L.M."/>
            <person name="Grigoriev I.V."/>
            <person name="Zhong S."/>
            <person name="Turgeon B.G."/>
        </authorList>
    </citation>
    <scope>NUCLEOTIDE SEQUENCE [LARGE SCALE GENOMIC DNA]</scope>
    <source>
        <strain evidence="1 2">ATCC 44560</strain>
    </source>
</reference>